<sequence>MVKRIAPLLKTISMKRASLAGVGVFTLAAVGLAGCAFTENSDVSNPLVRKSAWFSYLNADDLRTACSAGDAEGRIRIIYNADYYKEVRVFELEPKAGNQQFDLTTRVFGPAQVSEINVEINAPLGVFGGEQSVDVIGRDDYLAVTDALQKDGFGTQQGRDGVRLYSDDFYWVALGCSSGYVTLGTWMSGVDDLRALTFPAVLTNLSSIETKLPEPPAKDKARSQSAAQLQTIQNSESGTFYRTVRGNMLR</sequence>
<dbReference type="AlphaFoldDB" id="A0A367WXX8"/>
<dbReference type="Proteomes" id="UP000252255">
    <property type="component" value="Unassembled WGS sequence"/>
</dbReference>
<proteinExistence type="predicted"/>
<dbReference type="PROSITE" id="PS51257">
    <property type="entry name" value="PROKAR_LIPOPROTEIN"/>
    <property type="match status" value="1"/>
</dbReference>
<reference evidence="1 2" key="1">
    <citation type="submission" date="2014-07" db="EMBL/GenBank/DDBJ databases">
        <title>Draft genome sequence of Thalassospira profundimaris PR54-5.</title>
        <authorList>
            <person name="Lai Q."/>
            <person name="Shao Z."/>
        </authorList>
    </citation>
    <scope>NUCLEOTIDE SEQUENCE [LARGE SCALE GENOMIC DNA]</scope>
    <source>
        <strain evidence="1 2">PR54-5</strain>
    </source>
</reference>
<evidence type="ECO:0000313" key="1">
    <source>
        <dbReference type="EMBL" id="RCK45361.1"/>
    </source>
</evidence>
<organism evidence="1 2">
    <name type="scientific">Thalassospira profundimaris</name>
    <dbReference type="NCBI Taxonomy" id="502049"/>
    <lineage>
        <taxon>Bacteria</taxon>
        <taxon>Pseudomonadati</taxon>
        <taxon>Pseudomonadota</taxon>
        <taxon>Alphaproteobacteria</taxon>
        <taxon>Rhodospirillales</taxon>
        <taxon>Thalassospiraceae</taxon>
        <taxon>Thalassospira</taxon>
    </lineage>
</organism>
<evidence type="ECO:0008006" key="3">
    <source>
        <dbReference type="Google" id="ProtNLM"/>
    </source>
</evidence>
<comment type="caution">
    <text evidence="1">The sequence shown here is derived from an EMBL/GenBank/DDBJ whole genome shotgun (WGS) entry which is preliminary data.</text>
</comment>
<accession>A0A367WXX8</accession>
<name>A0A367WXX8_9PROT</name>
<gene>
    <name evidence="1" type="ORF">TH30_12305</name>
</gene>
<protein>
    <recommendedName>
        <fullName evidence="3">Lipoprotein</fullName>
    </recommendedName>
</protein>
<dbReference type="EMBL" id="JPWI01000007">
    <property type="protein sequence ID" value="RCK45361.1"/>
    <property type="molecule type" value="Genomic_DNA"/>
</dbReference>
<dbReference type="RefSeq" id="WP_258548703.1">
    <property type="nucleotide sequence ID" value="NZ_JPWI01000007.1"/>
</dbReference>
<evidence type="ECO:0000313" key="2">
    <source>
        <dbReference type="Proteomes" id="UP000252255"/>
    </source>
</evidence>